<protein>
    <submittedName>
        <fullName evidence="2">Uncharacterized protein</fullName>
    </submittedName>
</protein>
<dbReference type="Proteomes" id="UP000000763">
    <property type="component" value="Chromosome 3"/>
</dbReference>
<dbReference type="EMBL" id="AC084831">
    <property type="protein sequence ID" value="AAK52157.1"/>
    <property type="molecule type" value="Genomic_DNA"/>
</dbReference>
<name>Q94H28_ORYSJ</name>
<proteinExistence type="predicted"/>
<evidence type="ECO:0000313" key="2">
    <source>
        <dbReference type="EMBL" id="AAK52157.1"/>
    </source>
</evidence>
<organism evidence="2 3">
    <name type="scientific">Oryza sativa subsp. japonica</name>
    <name type="common">Rice</name>
    <dbReference type="NCBI Taxonomy" id="39947"/>
    <lineage>
        <taxon>Eukaryota</taxon>
        <taxon>Viridiplantae</taxon>
        <taxon>Streptophyta</taxon>
        <taxon>Embryophyta</taxon>
        <taxon>Tracheophyta</taxon>
        <taxon>Spermatophyta</taxon>
        <taxon>Magnoliopsida</taxon>
        <taxon>Liliopsida</taxon>
        <taxon>Poales</taxon>
        <taxon>Poaceae</taxon>
        <taxon>BOP clade</taxon>
        <taxon>Oryzoideae</taxon>
        <taxon>Oryzeae</taxon>
        <taxon>Oryzinae</taxon>
        <taxon>Oryza</taxon>
        <taxon>Oryza sativa</taxon>
    </lineage>
</organism>
<accession>Q94H28</accession>
<evidence type="ECO:0000256" key="1">
    <source>
        <dbReference type="SAM" id="MobiDB-lite"/>
    </source>
</evidence>
<reference evidence="3" key="2">
    <citation type="journal article" date="2008" name="Nucleic Acids Res.">
        <title>The rice annotation project database (RAP-DB): 2008 update.</title>
        <authorList>
            <consortium name="The rice annotation project (RAP)"/>
        </authorList>
    </citation>
    <scope>GENOME REANNOTATION</scope>
    <source>
        <strain evidence="3">cv. Nipponbare</strain>
    </source>
</reference>
<sequence>MVTAPTQAAAAIGSARDAMHASMRQVAQPDSPRGDGNSGANPQLRVDDGVAALQSYRGEGGLQSEEGWVGKLESKGVKKEKLPRCWNVSVFLSMFKRRDARSQRGRPEPGRLSHGGAAAVAHRRGSLPTATTHSGILAHGAAMHGGTDLLGSSAVAQWRLGRHGYSGACLKSMGPPTSWLLGVHEGILRA</sequence>
<gene>
    <name evidence="2" type="primary">OSJNBa0077G22.22</name>
</gene>
<feature type="region of interest" description="Disordered" evidence="1">
    <location>
        <begin position="1"/>
        <end position="44"/>
    </location>
</feature>
<evidence type="ECO:0000313" key="3">
    <source>
        <dbReference type="Proteomes" id="UP000000763"/>
    </source>
</evidence>
<dbReference type="AlphaFoldDB" id="Q94H28"/>
<reference evidence="3" key="1">
    <citation type="journal article" date="2005" name="Nature">
        <title>The map-based sequence of the rice genome.</title>
        <authorList>
            <consortium name="International rice genome sequencing project (IRGSP)"/>
            <person name="Matsumoto T."/>
            <person name="Wu J."/>
            <person name="Kanamori H."/>
            <person name="Katayose Y."/>
            <person name="Fujisawa M."/>
            <person name="Namiki N."/>
            <person name="Mizuno H."/>
            <person name="Yamamoto K."/>
            <person name="Antonio B.A."/>
            <person name="Baba T."/>
            <person name="Sakata K."/>
            <person name="Nagamura Y."/>
            <person name="Aoki H."/>
            <person name="Arikawa K."/>
            <person name="Arita K."/>
            <person name="Bito T."/>
            <person name="Chiden Y."/>
            <person name="Fujitsuka N."/>
            <person name="Fukunaka R."/>
            <person name="Hamada M."/>
            <person name="Harada C."/>
            <person name="Hayashi A."/>
            <person name="Hijishita S."/>
            <person name="Honda M."/>
            <person name="Hosokawa S."/>
            <person name="Ichikawa Y."/>
            <person name="Idonuma A."/>
            <person name="Iijima M."/>
            <person name="Ikeda M."/>
            <person name="Ikeno M."/>
            <person name="Ito K."/>
            <person name="Ito S."/>
            <person name="Ito T."/>
            <person name="Ito Y."/>
            <person name="Ito Y."/>
            <person name="Iwabuchi A."/>
            <person name="Kamiya K."/>
            <person name="Karasawa W."/>
            <person name="Kurita K."/>
            <person name="Katagiri S."/>
            <person name="Kikuta A."/>
            <person name="Kobayashi H."/>
            <person name="Kobayashi N."/>
            <person name="Machita K."/>
            <person name="Maehara T."/>
            <person name="Masukawa M."/>
            <person name="Mizubayashi T."/>
            <person name="Mukai Y."/>
            <person name="Nagasaki H."/>
            <person name="Nagata Y."/>
            <person name="Naito S."/>
            <person name="Nakashima M."/>
            <person name="Nakama Y."/>
            <person name="Nakamichi Y."/>
            <person name="Nakamura M."/>
            <person name="Meguro A."/>
            <person name="Negishi M."/>
            <person name="Ohta I."/>
            <person name="Ohta T."/>
            <person name="Okamoto M."/>
            <person name="Ono N."/>
            <person name="Saji S."/>
            <person name="Sakaguchi M."/>
            <person name="Sakai K."/>
            <person name="Shibata M."/>
            <person name="Shimokawa T."/>
            <person name="Song J."/>
            <person name="Takazaki Y."/>
            <person name="Terasawa K."/>
            <person name="Tsugane M."/>
            <person name="Tsuji K."/>
            <person name="Ueda S."/>
            <person name="Waki K."/>
            <person name="Yamagata H."/>
            <person name="Yamamoto M."/>
            <person name="Yamamoto S."/>
            <person name="Yamane H."/>
            <person name="Yoshiki S."/>
            <person name="Yoshihara R."/>
            <person name="Yukawa K."/>
            <person name="Zhong H."/>
            <person name="Yano M."/>
            <person name="Yuan Q."/>
            <person name="Ouyang S."/>
            <person name="Liu J."/>
            <person name="Jones K.M."/>
            <person name="Gansberger K."/>
            <person name="Moffat K."/>
            <person name="Hill J."/>
            <person name="Bera J."/>
            <person name="Fadrosh D."/>
            <person name="Jin S."/>
            <person name="Johri S."/>
            <person name="Kim M."/>
            <person name="Overton L."/>
            <person name="Reardon M."/>
            <person name="Tsitrin T."/>
            <person name="Vuong H."/>
            <person name="Weaver B."/>
            <person name="Ciecko A."/>
            <person name="Tallon L."/>
            <person name="Jackson J."/>
            <person name="Pai G."/>
            <person name="Aken S.V."/>
            <person name="Utterback T."/>
            <person name="Reidmuller S."/>
            <person name="Feldblyum T."/>
            <person name="Hsiao J."/>
            <person name="Zismann V."/>
            <person name="Iobst S."/>
            <person name="de Vazeille A.R."/>
            <person name="Buell C.R."/>
            <person name="Ying K."/>
            <person name="Li Y."/>
            <person name="Lu T."/>
            <person name="Huang Y."/>
            <person name="Zhao Q."/>
            <person name="Feng Q."/>
            <person name="Zhang L."/>
            <person name="Zhu J."/>
            <person name="Weng Q."/>
            <person name="Mu J."/>
            <person name="Lu Y."/>
            <person name="Fan D."/>
            <person name="Liu Y."/>
            <person name="Guan J."/>
            <person name="Zhang Y."/>
            <person name="Yu S."/>
            <person name="Liu X."/>
            <person name="Zhang Y."/>
            <person name="Hong G."/>
            <person name="Han B."/>
            <person name="Choisne N."/>
            <person name="Demange N."/>
            <person name="Orjeda G."/>
            <person name="Samain S."/>
            <person name="Cattolico L."/>
            <person name="Pelletier E."/>
            <person name="Couloux A."/>
            <person name="Segurens B."/>
            <person name="Wincker P."/>
            <person name="D'Hont A."/>
            <person name="Scarpelli C."/>
            <person name="Weissenbach J."/>
            <person name="Salanoubat M."/>
            <person name="Quetier F."/>
            <person name="Yu Y."/>
            <person name="Kim H.R."/>
            <person name="Rambo T."/>
            <person name="Currie J."/>
            <person name="Collura K."/>
            <person name="Luo M."/>
            <person name="Yang T."/>
            <person name="Ammiraju J.S.S."/>
            <person name="Engler F."/>
            <person name="Soderlund C."/>
            <person name="Wing R.A."/>
            <person name="Palmer L.E."/>
            <person name="de la Bastide M."/>
            <person name="Spiegel L."/>
            <person name="Nascimento L."/>
            <person name="Zutavern T."/>
            <person name="O'Shaughnessy A."/>
            <person name="Dike S."/>
            <person name="Dedhia N."/>
            <person name="Preston R."/>
            <person name="Balija V."/>
            <person name="McCombie W.R."/>
            <person name="Chow T."/>
            <person name="Chen H."/>
            <person name="Chung M."/>
            <person name="Chen C."/>
            <person name="Shaw J."/>
            <person name="Wu H."/>
            <person name="Hsiao K."/>
            <person name="Chao Y."/>
            <person name="Chu M."/>
            <person name="Cheng C."/>
            <person name="Hour A."/>
            <person name="Lee P."/>
            <person name="Lin S."/>
            <person name="Lin Y."/>
            <person name="Liou J."/>
            <person name="Liu S."/>
            <person name="Hsing Y."/>
            <person name="Raghuvanshi S."/>
            <person name="Mohanty A."/>
            <person name="Bharti A.K."/>
            <person name="Gaur A."/>
            <person name="Gupta V."/>
            <person name="Kumar D."/>
            <person name="Ravi V."/>
            <person name="Vij S."/>
            <person name="Kapur A."/>
            <person name="Khurana P."/>
            <person name="Khurana P."/>
            <person name="Khurana J.P."/>
            <person name="Tyagi A.K."/>
            <person name="Gaikwad K."/>
            <person name="Singh A."/>
            <person name="Dalal V."/>
            <person name="Srivastava S."/>
            <person name="Dixit A."/>
            <person name="Pal A.K."/>
            <person name="Ghazi I.A."/>
            <person name="Yadav M."/>
            <person name="Pandit A."/>
            <person name="Bhargava A."/>
            <person name="Sureshbabu K."/>
            <person name="Batra K."/>
            <person name="Sharma T.R."/>
            <person name="Mohapatra T."/>
            <person name="Singh N.K."/>
            <person name="Messing J."/>
            <person name="Nelson A.B."/>
            <person name="Fuks G."/>
            <person name="Kavchok S."/>
            <person name="Keizer G."/>
            <person name="Linton E."/>
            <person name="Llaca V."/>
            <person name="Song R."/>
            <person name="Tanyolac B."/>
            <person name="Young S."/>
            <person name="Ho-Il K."/>
            <person name="Hahn J.H."/>
            <person name="Sangsakoo G."/>
            <person name="Vanavichit A."/>
            <person name="de Mattos Luiz.A.T."/>
            <person name="Zimmer P.D."/>
            <person name="Malone G."/>
            <person name="Dellagostin O."/>
            <person name="de Oliveira A.C."/>
            <person name="Bevan M."/>
            <person name="Bancroft I."/>
            <person name="Minx P."/>
            <person name="Cordum H."/>
            <person name="Wilson R."/>
            <person name="Cheng Z."/>
            <person name="Jin W."/>
            <person name="Jiang J."/>
            <person name="Leong S.A."/>
            <person name="Iwama H."/>
            <person name="Gojobori T."/>
            <person name="Itoh T."/>
            <person name="Niimura Y."/>
            <person name="Fujii Y."/>
            <person name="Habara T."/>
            <person name="Sakai H."/>
            <person name="Sato Y."/>
            <person name="Wilson G."/>
            <person name="Kumar K."/>
            <person name="McCouch S."/>
            <person name="Juretic N."/>
            <person name="Hoen D."/>
            <person name="Wright S."/>
            <person name="Bruskiewich R."/>
            <person name="Bureau T."/>
            <person name="Miyao A."/>
            <person name="Hirochika H."/>
            <person name="Nishikawa T."/>
            <person name="Kadowaki K."/>
            <person name="Sugiura M."/>
            <person name="Burr B."/>
            <person name="Sasaki T."/>
        </authorList>
    </citation>
    <scope>NUCLEOTIDE SEQUENCE [LARGE SCALE GENOMIC DNA]</scope>
    <source>
        <strain evidence="3">cv. Nipponbare</strain>
    </source>
</reference>